<dbReference type="InterPro" id="IPR002575">
    <property type="entry name" value="Aminoglycoside_PTrfase"/>
</dbReference>
<organism evidence="3 4">
    <name type="scientific">Actinopolymorpha rutila</name>
    <dbReference type="NCBI Taxonomy" id="446787"/>
    <lineage>
        <taxon>Bacteria</taxon>
        <taxon>Bacillati</taxon>
        <taxon>Actinomycetota</taxon>
        <taxon>Actinomycetes</taxon>
        <taxon>Propionibacteriales</taxon>
        <taxon>Actinopolymorphaceae</taxon>
        <taxon>Actinopolymorpha</taxon>
    </lineage>
</organism>
<evidence type="ECO:0000313" key="4">
    <source>
        <dbReference type="Proteomes" id="UP000579605"/>
    </source>
</evidence>
<dbReference type="EMBL" id="JACBZH010000001">
    <property type="protein sequence ID" value="NYH90718.1"/>
    <property type="molecule type" value="Genomic_DNA"/>
</dbReference>
<dbReference type="Gene3D" id="3.90.1200.10">
    <property type="match status" value="1"/>
</dbReference>
<dbReference type="SUPFAM" id="SSF56112">
    <property type="entry name" value="Protein kinase-like (PK-like)"/>
    <property type="match status" value="1"/>
</dbReference>
<accession>A0A852ZFQ3</accession>
<feature type="domain" description="Aminoglycoside phosphotransferase" evidence="2">
    <location>
        <begin position="128"/>
        <end position="185"/>
    </location>
</feature>
<dbReference type="Proteomes" id="UP000579605">
    <property type="component" value="Unassembled WGS sequence"/>
</dbReference>
<comment type="caution">
    <text evidence="3">The sequence shown here is derived from an EMBL/GenBank/DDBJ whole genome shotgun (WGS) entry which is preliminary data.</text>
</comment>
<sequence>MHATELPKHPEPDSESAREQPLTGGVIAGAVRVGQTVRRVASPHAPAIQELLAYLRRRGFVQAPKPLGVDDRGREVWSFVPGRAGHPPITPDIASDEALVEAARTIRRFHDLSADLLATGWHGWNPDAADPSGRHEVVCHNDLAPFNLVFQGRRVGAVIDWDLAAPGSRAWDLAYAVWRLVPLHRPEYTAPLGWPPLDRSRRLRLFVDAYGLFGRDRADLLELTQHRMRHTVEGMRRLVELGTLADLPASDPRAEAGDLEYFGAHLSRWQEALTR</sequence>
<feature type="domain" description="Aminoglycoside phosphotransferase" evidence="2">
    <location>
        <begin position="39"/>
        <end position="124"/>
    </location>
</feature>
<dbReference type="Pfam" id="PF01636">
    <property type="entry name" value="APH"/>
    <property type="match status" value="2"/>
</dbReference>
<feature type="compositionally biased region" description="Basic and acidic residues" evidence="1">
    <location>
        <begin position="1"/>
        <end position="18"/>
    </location>
</feature>
<dbReference type="RefSeq" id="WP_179788281.1">
    <property type="nucleotide sequence ID" value="NZ_BAAARR010000016.1"/>
</dbReference>
<dbReference type="InterPro" id="IPR011009">
    <property type="entry name" value="Kinase-like_dom_sf"/>
</dbReference>
<name>A0A852ZFQ3_9ACTN</name>
<evidence type="ECO:0000259" key="2">
    <source>
        <dbReference type="Pfam" id="PF01636"/>
    </source>
</evidence>
<feature type="region of interest" description="Disordered" evidence="1">
    <location>
        <begin position="1"/>
        <end position="21"/>
    </location>
</feature>
<proteinExistence type="predicted"/>
<dbReference type="AlphaFoldDB" id="A0A852ZFQ3"/>
<evidence type="ECO:0000256" key="1">
    <source>
        <dbReference type="SAM" id="MobiDB-lite"/>
    </source>
</evidence>
<reference evidence="3 4" key="1">
    <citation type="submission" date="2020-07" db="EMBL/GenBank/DDBJ databases">
        <title>Sequencing the genomes of 1000 actinobacteria strains.</title>
        <authorList>
            <person name="Klenk H.-P."/>
        </authorList>
    </citation>
    <scope>NUCLEOTIDE SEQUENCE [LARGE SCALE GENOMIC DNA]</scope>
    <source>
        <strain evidence="3 4">DSM 18448</strain>
    </source>
</reference>
<keyword evidence="4" id="KW-1185">Reference proteome</keyword>
<gene>
    <name evidence="3" type="ORF">F4554_003356</name>
</gene>
<protein>
    <submittedName>
        <fullName evidence="3">Integrase</fullName>
    </submittedName>
</protein>
<evidence type="ECO:0000313" key="3">
    <source>
        <dbReference type="EMBL" id="NYH90718.1"/>
    </source>
</evidence>